<protein>
    <submittedName>
        <fullName evidence="2">Uncharacterized protein</fullName>
    </submittedName>
</protein>
<keyword evidence="1" id="KW-0472">Membrane</keyword>
<evidence type="ECO:0000256" key="1">
    <source>
        <dbReference type="SAM" id="Phobius"/>
    </source>
</evidence>
<name>A0A8D8RXF9_9HEMI</name>
<keyword evidence="1" id="KW-1133">Transmembrane helix</keyword>
<proteinExistence type="predicted"/>
<accession>A0A8D8RXF9</accession>
<dbReference type="EMBL" id="HBUF01190118">
    <property type="protein sequence ID" value="CAG6657945.1"/>
    <property type="molecule type" value="Transcribed_RNA"/>
</dbReference>
<reference evidence="2" key="1">
    <citation type="submission" date="2021-05" db="EMBL/GenBank/DDBJ databases">
        <authorList>
            <person name="Alioto T."/>
            <person name="Alioto T."/>
            <person name="Gomez Garrido J."/>
        </authorList>
    </citation>
    <scope>NUCLEOTIDE SEQUENCE</scope>
</reference>
<dbReference type="AlphaFoldDB" id="A0A8D8RXF9"/>
<feature type="transmembrane region" description="Helical" evidence="1">
    <location>
        <begin position="28"/>
        <end position="51"/>
    </location>
</feature>
<feature type="transmembrane region" description="Helical" evidence="1">
    <location>
        <begin position="63"/>
        <end position="88"/>
    </location>
</feature>
<organism evidence="2">
    <name type="scientific">Cacopsylla melanoneura</name>
    <dbReference type="NCBI Taxonomy" id="428564"/>
    <lineage>
        <taxon>Eukaryota</taxon>
        <taxon>Metazoa</taxon>
        <taxon>Ecdysozoa</taxon>
        <taxon>Arthropoda</taxon>
        <taxon>Hexapoda</taxon>
        <taxon>Insecta</taxon>
        <taxon>Pterygota</taxon>
        <taxon>Neoptera</taxon>
        <taxon>Paraneoptera</taxon>
        <taxon>Hemiptera</taxon>
        <taxon>Sternorrhyncha</taxon>
        <taxon>Psylloidea</taxon>
        <taxon>Psyllidae</taxon>
        <taxon>Psyllinae</taxon>
        <taxon>Cacopsylla</taxon>
    </lineage>
</organism>
<sequence length="114" mass="13631">MSTNSIKIKPVFSSVRVMMEHLDTRTCFFRFPVLLFSVFSLFSFFLPFLLYLSLCIFNYNFPLFSYLFFQCGSQIFLMSFQIYIWLLWVQIGPWHVSYTPETENALLQADMYAH</sequence>
<keyword evidence="1" id="KW-0812">Transmembrane</keyword>
<evidence type="ECO:0000313" key="2">
    <source>
        <dbReference type="EMBL" id="CAG6657945.1"/>
    </source>
</evidence>